<accession>A0ACC5WIH6</accession>
<evidence type="ECO:0000313" key="1">
    <source>
        <dbReference type="EMBL" id="MCI4378468.1"/>
    </source>
</evidence>
<proteinExistence type="predicted"/>
<evidence type="ECO:0000313" key="2">
    <source>
        <dbReference type="Proteomes" id="UP000829447"/>
    </source>
</evidence>
<dbReference type="EMBL" id="CM040458">
    <property type="protein sequence ID" value="MCI4378468.1"/>
    <property type="molecule type" value="Genomic_DNA"/>
</dbReference>
<gene>
    <name evidence="1" type="ORF">PGIGA_G00216110</name>
</gene>
<reference evidence="1 2" key="1">
    <citation type="journal article" date="2022" name="bioRxiv">
        <title>An ancient truncated duplication of the anti-Mullerian hormone receptor type 2 gene is a potential conserved master sex determinant in the Pangasiidae catfish family.</title>
        <authorList>
            <person name="Wen M."/>
            <person name="Pan Q."/>
            <person name="Jouanno E."/>
            <person name="Montfort J."/>
            <person name="Zahm M."/>
            <person name="Cabau C."/>
            <person name="Klopp C."/>
            <person name="Iampietro C."/>
            <person name="Roques C."/>
            <person name="Bouchez O."/>
            <person name="Castinel A."/>
            <person name="Donnadieu C."/>
            <person name="Parrinello H."/>
            <person name="Poncet C."/>
            <person name="Belmonte E."/>
            <person name="Gautier V."/>
            <person name="Avarre J.-C."/>
            <person name="Dugue R."/>
            <person name="Gustiano R."/>
            <person name="Ha T.T.T."/>
            <person name="Campet M."/>
            <person name="Sriphairoj K."/>
            <person name="Ribolli J."/>
            <person name="de Almeida F.L."/>
            <person name="Desvignes T."/>
            <person name="Postlethwait J.H."/>
            <person name="Bucao C.F."/>
            <person name="Robinson-Rechavi M."/>
            <person name="Bobe J."/>
            <person name="Herpin A."/>
            <person name="Guiguen Y."/>
        </authorList>
    </citation>
    <scope>NUCLEOTIDE SEQUENCE [LARGE SCALE GENOMIC DNA]</scope>
    <source>
        <strain evidence="1">YG-Dec2019</strain>
    </source>
</reference>
<comment type="caution">
    <text evidence="1">The sequence shown here is derived from an EMBL/GenBank/DDBJ whole genome shotgun (WGS) entry which is preliminary data.</text>
</comment>
<protein>
    <submittedName>
        <fullName evidence="1">Uncharacterized protein</fullName>
    </submittedName>
</protein>
<dbReference type="Proteomes" id="UP000829447">
    <property type="component" value="Linkage Group LG5"/>
</dbReference>
<sequence length="184" mass="19927">MSVSNFTPSAHSLVAVENVQLRALGFRDSYYENCAASRCLESSVTHFRCNGEITFKATASLTGVLMAVFENHIAGRVTVYSVPGCPQCLQAKAALQALNLPVCEVDVSHDAAVRAWLDKMTGSSTVPQIFFNNIHIGGNEILQNLTPDELEPLVRMVKEKPVPPDTLPLPAGNSLESEERDRGG</sequence>
<keyword evidence="2" id="KW-1185">Reference proteome</keyword>
<name>A0ACC5WIH6_PANGG</name>
<organism evidence="1 2">
    <name type="scientific">Pangasianodon gigas</name>
    <name type="common">Mekong giant catfish</name>
    <name type="synonym">Pangasius gigas</name>
    <dbReference type="NCBI Taxonomy" id="30993"/>
    <lineage>
        <taxon>Eukaryota</taxon>
        <taxon>Metazoa</taxon>
        <taxon>Chordata</taxon>
        <taxon>Craniata</taxon>
        <taxon>Vertebrata</taxon>
        <taxon>Euteleostomi</taxon>
        <taxon>Actinopterygii</taxon>
        <taxon>Neopterygii</taxon>
        <taxon>Teleostei</taxon>
        <taxon>Ostariophysi</taxon>
        <taxon>Siluriformes</taxon>
        <taxon>Pangasiidae</taxon>
        <taxon>Pangasianodon</taxon>
    </lineage>
</organism>